<evidence type="ECO:0000256" key="1">
    <source>
        <dbReference type="SAM" id="Phobius"/>
    </source>
</evidence>
<feature type="transmembrane region" description="Helical" evidence="1">
    <location>
        <begin position="181"/>
        <end position="201"/>
    </location>
</feature>
<name>A0AAD6C3Y5_9EURO</name>
<keyword evidence="1" id="KW-0812">Transmembrane</keyword>
<keyword evidence="1" id="KW-1133">Transmembrane helix</keyword>
<gene>
    <name evidence="2" type="ORF">N7458_006014</name>
</gene>
<feature type="transmembrane region" description="Helical" evidence="1">
    <location>
        <begin position="74"/>
        <end position="97"/>
    </location>
</feature>
<dbReference type="Proteomes" id="UP001213681">
    <property type="component" value="Unassembled WGS sequence"/>
</dbReference>
<keyword evidence="1" id="KW-0472">Membrane</keyword>
<keyword evidence="3" id="KW-1185">Reference proteome</keyword>
<reference evidence="2" key="1">
    <citation type="submission" date="2022-12" db="EMBL/GenBank/DDBJ databases">
        <authorList>
            <person name="Petersen C."/>
        </authorList>
    </citation>
    <scope>NUCLEOTIDE SEQUENCE</scope>
    <source>
        <strain evidence="2">IBT 16125</strain>
    </source>
</reference>
<organism evidence="2 3">
    <name type="scientific">Penicillium daleae</name>
    <dbReference type="NCBI Taxonomy" id="63821"/>
    <lineage>
        <taxon>Eukaryota</taxon>
        <taxon>Fungi</taxon>
        <taxon>Dikarya</taxon>
        <taxon>Ascomycota</taxon>
        <taxon>Pezizomycotina</taxon>
        <taxon>Eurotiomycetes</taxon>
        <taxon>Eurotiomycetidae</taxon>
        <taxon>Eurotiales</taxon>
        <taxon>Aspergillaceae</taxon>
        <taxon>Penicillium</taxon>
    </lineage>
</organism>
<dbReference type="RefSeq" id="XP_056765100.1">
    <property type="nucleotide sequence ID" value="XM_056909396.1"/>
</dbReference>
<sequence length="242" mass="27432">MLPTTTTNDRKLGHGLTNKRWLYCISFCGCISAVFLIISLAASRNIPPTRPWWDAETVKTHYSTYQKGTQAATIFLFLSGALFLPYSTAITSQIRLIPDLNPAIADLQLASAIAGVWFWMIGAILMSLLSFRDYSAEMIQLINDAMWMSLWLNWPMFSMQFWTIAWAIFADRSPDPVFPKIMGWVNLLSPFVLVLGSGIHIHHTGPFAWNGGLVFWPTLVVFGAEVNGSCWCMLRNIRRDRY</sequence>
<dbReference type="AlphaFoldDB" id="A0AAD6C3Y5"/>
<evidence type="ECO:0000313" key="3">
    <source>
        <dbReference type="Proteomes" id="UP001213681"/>
    </source>
</evidence>
<evidence type="ECO:0000313" key="2">
    <source>
        <dbReference type="EMBL" id="KAJ5449565.1"/>
    </source>
</evidence>
<proteinExistence type="predicted"/>
<feature type="transmembrane region" description="Helical" evidence="1">
    <location>
        <begin position="109"/>
        <end position="131"/>
    </location>
</feature>
<reference evidence="2" key="2">
    <citation type="journal article" date="2023" name="IMA Fungus">
        <title>Comparative genomic study of the Penicillium genus elucidates a diverse pangenome and 15 lateral gene transfer events.</title>
        <authorList>
            <person name="Petersen C."/>
            <person name="Sorensen T."/>
            <person name="Nielsen M.R."/>
            <person name="Sondergaard T.E."/>
            <person name="Sorensen J.L."/>
            <person name="Fitzpatrick D.A."/>
            <person name="Frisvad J.C."/>
            <person name="Nielsen K.L."/>
        </authorList>
    </citation>
    <scope>NUCLEOTIDE SEQUENCE</scope>
    <source>
        <strain evidence="2">IBT 16125</strain>
    </source>
</reference>
<protein>
    <submittedName>
        <fullName evidence="2">Uncharacterized protein</fullName>
    </submittedName>
</protein>
<comment type="caution">
    <text evidence="2">The sequence shown here is derived from an EMBL/GenBank/DDBJ whole genome shotgun (WGS) entry which is preliminary data.</text>
</comment>
<feature type="transmembrane region" description="Helical" evidence="1">
    <location>
        <begin position="213"/>
        <end position="234"/>
    </location>
</feature>
<feature type="transmembrane region" description="Helical" evidence="1">
    <location>
        <begin position="151"/>
        <end position="169"/>
    </location>
</feature>
<dbReference type="GeneID" id="81599639"/>
<feature type="transmembrane region" description="Helical" evidence="1">
    <location>
        <begin position="21"/>
        <end position="42"/>
    </location>
</feature>
<accession>A0AAD6C3Y5</accession>
<dbReference type="EMBL" id="JAPVEA010000006">
    <property type="protein sequence ID" value="KAJ5449565.1"/>
    <property type="molecule type" value="Genomic_DNA"/>
</dbReference>